<gene>
    <name evidence="9" type="ORF">OJ962_32380</name>
</gene>
<sequence length="347" mass="36603">MILPDLGLLRRRRDLRLMVGGSTVSSIGTQFTQVALAVHVFDLTDSTVAVGLIGIAQFIPIIALALIGGALADSFDRRKLIFGAELASGFISAVLLVNALLPDPQLWVLYVAATLFAAASAVLRPPLDALLPRLVERDELKAASAISWSLMSVSGIVGPALAGLVIAAGGVETAYAIDVVSFVGSLTAFALMRTPPPPPDAEPPSLRGVVEGIRYAGSRQEILGSYVIDIHAMFFGMPFALSRQWRSATAGRRSSACCGRRPRSVRSSPCSRPAGACACTTTGARSCGPRRAGARSWRCSGSRTRCGSRWSRWPSRAPPTPSAASSAARSGTRRSRTACAAAWQGWR</sequence>
<evidence type="ECO:0000313" key="9">
    <source>
        <dbReference type="EMBL" id="MDA0142227.1"/>
    </source>
</evidence>
<feature type="compositionally biased region" description="Low complexity" evidence="7">
    <location>
        <begin position="337"/>
        <end position="347"/>
    </location>
</feature>
<evidence type="ECO:0000313" key="10">
    <source>
        <dbReference type="Proteomes" id="UP001147700"/>
    </source>
</evidence>
<dbReference type="RefSeq" id="WP_202957815.1">
    <property type="nucleotide sequence ID" value="NZ_JAPCID010000079.1"/>
</dbReference>
<feature type="transmembrane region" description="Helical" evidence="8">
    <location>
        <begin position="47"/>
        <end position="68"/>
    </location>
</feature>
<comment type="caution">
    <text evidence="9">The sequence shown here is derived from an EMBL/GenBank/DDBJ whole genome shotgun (WGS) entry which is preliminary data.</text>
</comment>
<evidence type="ECO:0000256" key="4">
    <source>
        <dbReference type="ARBA" id="ARBA00022692"/>
    </source>
</evidence>
<keyword evidence="5 8" id="KW-1133">Transmembrane helix</keyword>
<comment type="subcellular location">
    <subcellularLocation>
        <location evidence="1">Cell membrane</location>
        <topology evidence="1">Multi-pass membrane protein</topology>
    </subcellularLocation>
</comment>
<dbReference type="Pfam" id="PF05977">
    <property type="entry name" value="MFS_3"/>
    <property type="match status" value="1"/>
</dbReference>
<keyword evidence="6 8" id="KW-0472">Membrane</keyword>
<feature type="transmembrane region" description="Helical" evidence="8">
    <location>
        <begin position="107"/>
        <end position="124"/>
    </location>
</feature>
<evidence type="ECO:0000256" key="5">
    <source>
        <dbReference type="ARBA" id="ARBA00022989"/>
    </source>
</evidence>
<dbReference type="Proteomes" id="UP001147700">
    <property type="component" value="Unassembled WGS sequence"/>
</dbReference>
<keyword evidence="10" id="KW-1185">Reference proteome</keyword>
<evidence type="ECO:0000256" key="6">
    <source>
        <dbReference type="ARBA" id="ARBA00023136"/>
    </source>
</evidence>
<dbReference type="CDD" id="cd06173">
    <property type="entry name" value="MFS_MefA_like"/>
    <property type="match status" value="1"/>
</dbReference>
<evidence type="ECO:0000256" key="7">
    <source>
        <dbReference type="SAM" id="MobiDB-lite"/>
    </source>
</evidence>
<feature type="transmembrane region" description="Helical" evidence="8">
    <location>
        <begin position="17"/>
        <end position="41"/>
    </location>
</feature>
<dbReference type="EMBL" id="JAPCID010000079">
    <property type="protein sequence ID" value="MDA0142227.1"/>
    <property type="molecule type" value="Genomic_DNA"/>
</dbReference>
<keyword evidence="2" id="KW-0813">Transport</keyword>
<proteinExistence type="predicted"/>
<organism evidence="9 10">
    <name type="scientific">Solirubrobacter deserti</name>
    <dbReference type="NCBI Taxonomy" id="2282478"/>
    <lineage>
        <taxon>Bacteria</taxon>
        <taxon>Bacillati</taxon>
        <taxon>Actinomycetota</taxon>
        <taxon>Thermoleophilia</taxon>
        <taxon>Solirubrobacterales</taxon>
        <taxon>Solirubrobacteraceae</taxon>
        <taxon>Solirubrobacter</taxon>
    </lineage>
</organism>
<feature type="transmembrane region" description="Helical" evidence="8">
    <location>
        <begin position="145"/>
        <end position="168"/>
    </location>
</feature>
<name>A0ABT4RUG5_9ACTN</name>
<feature type="region of interest" description="Disordered" evidence="7">
    <location>
        <begin position="310"/>
        <end position="347"/>
    </location>
</feature>
<dbReference type="SUPFAM" id="SSF103473">
    <property type="entry name" value="MFS general substrate transporter"/>
    <property type="match status" value="1"/>
</dbReference>
<keyword evidence="3" id="KW-1003">Cell membrane</keyword>
<reference evidence="9" key="1">
    <citation type="submission" date="2022-10" db="EMBL/GenBank/DDBJ databases">
        <title>The WGS of Solirubrobacter sp. CPCC 204708.</title>
        <authorList>
            <person name="Jiang Z."/>
        </authorList>
    </citation>
    <scope>NUCLEOTIDE SEQUENCE</scope>
    <source>
        <strain evidence="9">CPCC 204708</strain>
    </source>
</reference>
<evidence type="ECO:0000256" key="1">
    <source>
        <dbReference type="ARBA" id="ARBA00004651"/>
    </source>
</evidence>
<feature type="transmembrane region" description="Helical" evidence="8">
    <location>
        <begin position="80"/>
        <end position="101"/>
    </location>
</feature>
<keyword evidence="4 8" id="KW-0812">Transmembrane</keyword>
<accession>A0ABT4RUG5</accession>
<dbReference type="PANTHER" id="PTHR23513">
    <property type="entry name" value="INTEGRAL MEMBRANE EFFLUX PROTEIN-RELATED"/>
    <property type="match status" value="1"/>
</dbReference>
<dbReference type="InterPro" id="IPR010290">
    <property type="entry name" value="TM_effector"/>
</dbReference>
<evidence type="ECO:0000256" key="8">
    <source>
        <dbReference type="SAM" id="Phobius"/>
    </source>
</evidence>
<protein>
    <submittedName>
        <fullName evidence="9">MFS transporter</fullName>
    </submittedName>
</protein>
<dbReference type="PANTHER" id="PTHR23513:SF9">
    <property type="entry name" value="ENTEROBACTIN EXPORTER ENTS"/>
    <property type="match status" value="1"/>
</dbReference>
<evidence type="ECO:0000256" key="3">
    <source>
        <dbReference type="ARBA" id="ARBA00022475"/>
    </source>
</evidence>
<evidence type="ECO:0000256" key="2">
    <source>
        <dbReference type="ARBA" id="ARBA00022448"/>
    </source>
</evidence>
<dbReference type="InterPro" id="IPR036259">
    <property type="entry name" value="MFS_trans_sf"/>
</dbReference>
<dbReference type="Gene3D" id="1.20.1250.20">
    <property type="entry name" value="MFS general substrate transporter like domains"/>
    <property type="match status" value="1"/>
</dbReference>